<gene>
    <name evidence="1" type="ORF">EV182_003691</name>
</gene>
<feature type="non-terminal residue" evidence="1">
    <location>
        <position position="860"/>
    </location>
</feature>
<keyword evidence="2" id="KW-1185">Reference proteome</keyword>
<dbReference type="EMBL" id="JAMZIH010001001">
    <property type="protein sequence ID" value="KAJ1678616.1"/>
    <property type="molecule type" value="Genomic_DNA"/>
</dbReference>
<dbReference type="Proteomes" id="UP001145114">
    <property type="component" value="Unassembled WGS sequence"/>
</dbReference>
<evidence type="ECO:0000313" key="2">
    <source>
        <dbReference type="Proteomes" id="UP001145114"/>
    </source>
</evidence>
<feature type="non-terminal residue" evidence="1">
    <location>
        <position position="1"/>
    </location>
</feature>
<accession>A0ACC1HSH8</accession>
<organism evidence="1 2">
    <name type="scientific">Spiromyces aspiralis</name>
    <dbReference type="NCBI Taxonomy" id="68401"/>
    <lineage>
        <taxon>Eukaryota</taxon>
        <taxon>Fungi</taxon>
        <taxon>Fungi incertae sedis</taxon>
        <taxon>Zoopagomycota</taxon>
        <taxon>Kickxellomycotina</taxon>
        <taxon>Kickxellomycetes</taxon>
        <taxon>Kickxellales</taxon>
        <taxon>Kickxellaceae</taxon>
        <taxon>Spiromyces</taxon>
    </lineage>
</organism>
<evidence type="ECO:0000313" key="1">
    <source>
        <dbReference type="EMBL" id="KAJ1678616.1"/>
    </source>
</evidence>
<sequence length="860" mass="94163">APSFGGNSALIAATAAAAAASTINPNALAQNPAAAGLNSTNTSGVTSQQQQKQQGPVNLPSHNSIGGAAAGPSVASQQSDKPKAVGMACAACRRRKIRCDGKRPRCSYCVKKNYECQLTPHKKRGRPRKGEQRGKQAVKEGGRGRNDTTAAPGGNTGLTPVSDAQQRNSAATATDGCSGNAGTTDEGDHSRDRPQVNPPDGGKDNVTSPTGSVEPLLQNLTGIGRGDTTSSTTATESQFSMLAELLSRAQSGNSPEASTARELIMALMSKDTSSSSLDPSILSGLAQGLVHGGDPPALGLASNIAQSYPGSIPIDSKPPQGVAPPAIKPDPYSGDESLQHLIRQPSPCDRDTDSMSPREVTFSPASENINDMNHTPQGNSEQMSLTSKTLWKQLLDSAQSNKSGFVDIDLVRRHIPREIDTGIRAYFTFVHPWIPILHRRTFEAMVRNGTVDPLLYCCVQAIAARFKPDRYGSKSSSPSPLPPPPPTSSSSPPQPPYPEQMARKTRATESHCSVDRQQSARLVARKPYKRGRAFIRLAKTMLPTCVRRYSLATLQAVTLLTQYMSFSGNWREGAAYEKIAVQLAFNGQYHLLDEEFEMPTTCSHFGQWDEGWDLTDGNSVGGLLGASIRKSKADLLRTPTGVLEHEQKRRTWWSIFQMERFNGLAMGRPPIIKPGWHWVWLPCAESLWNQPDPTPDLAWELGLLDAPLRPLHSVSHCRIDLILALIMGQFLDYRTQMFRYFFPRLDQGTLLYDNLPTHTMDWYQRLRSLLDVVETLERRLKQWQQELDRYADTLSSRRHANFELLGYSVRIHIHACVLQIREHLIEDLETRTILQTVAAKSGGGNSNQADSARTLRHSST</sequence>
<comment type="caution">
    <text evidence="1">The sequence shown here is derived from an EMBL/GenBank/DDBJ whole genome shotgun (WGS) entry which is preliminary data.</text>
</comment>
<name>A0ACC1HSH8_9FUNG</name>
<reference evidence="1" key="1">
    <citation type="submission" date="2022-06" db="EMBL/GenBank/DDBJ databases">
        <title>Phylogenomic reconstructions and comparative analyses of Kickxellomycotina fungi.</title>
        <authorList>
            <person name="Reynolds N.K."/>
            <person name="Stajich J.E."/>
            <person name="Barry K."/>
            <person name="Grigoriev I.V."/>
            <person name="Crous P."/>
            <person name="Smith M.E."/>
        </authorList>
    </citation>
    <scope>NUCLEOTIDE SEQUENCE</scope>
    <source>
        <strain evidence="1">RSA 2271</strain>
    </source>
</reference>
<proteinExistence type="predicted"/>
<protein>
    <submittedName>
        <fullName evidence="1">Uncharacterized protein</fullName>
    </submittedName>
</protein>